<feature type="transmembrane region" description="Helical" evidence="10">
    <location>
        <begin position="102"/>
        <end position="121"/>
    </location>
</feature>
<dbReference type="AlphaFoldDB" id="A0A482V7D3"/>
<name>A0A482V7D3_ASBVE</name>
<organism evidence="11 12">
    <name type="scientific">Asbolus verrucosus</name>
    <name type="common">Desert ironclad beetle</name>
    <dbReference type="NCBI Taxonomy" id="1661398"/>
    <lineage>
        <taxon>Eukaryota</taxon>
        <taxon>Metazoa</taxon>
        <taxon>Ecdysozoa</taxon>
        <taxon>Arthropoda</taxon>
        <taxon>Hexapoda</taxon>
        <taxon>Insecta</taxon>
        <taxon>Pterygota</taxon>
        <taxon>Neoptera</taxon>
        <taxon>Endopterygota</taxon>
        <taxon>Coleoptera</taxon>
        <taxon>Polyphaga</taxon>
        <taxon>Cucujiformia</taxon>
        <taxon>Tenebrionidae</taxon>
        <taxon>Pimeliinae</taxon>
        <taxon>Asbolus</taxon>
    </lineage>
</organism>
<dbReference type="InterPro" id="IPR002076">
    <property type="entry name" value="ELO_fam"/>
</dbReference>
<comment type="caution">
    <text evidence="11">The sequence shown here is derived from an EMBL/GenBank/DDBJ whole genome shotgun (WGS) entry which is preliminary data.</text>
</comment>
<keyword evidence="2 10" id="KW-0444">Lipid biosynthesis</keyword>
<evidence type="ECO:0000256" key="7">
    <source>
        <dbReference type="ARBA" id="ARBA00023098"/>
    </source>
</evidence>
<comment type="similarity">
    <text evidence="10">Belongs to the ELO family.</text>
</comment>
<reference evidence="11 12" key="1">
    <citation type="submission" date="2017-03" db="EMBL/GenBank/DDBJ databases">
        <title>Genome of the blue death feigning beetle - Asbolus verrucosus.</title>
        <authorList>
            <person name="Rider S.D."/>
        </authorList>
    </citation>
    <scope>NUCLEOTIDE SEQUENCE [LARGE SCALE GENOMIC DNA]</scope>
    <source>
        <strain evidence="11">Butters</strain>
        <tissue evidence="11">Head and leg muscle</tissue>
    </source>
</reference>
<feature type="transmembrane region" description="Helical" evidence="10">
    <location>
        <begin position="76"/>
        <end position="95"/>
    </location>
</feature>
<feature type="transmembrane region" description="Helical" evidence="10">
    <location>
        <begin position="133"/>
        <end position="153"/>
    </location>
</feature>
<keyword evidence="8 10" id="KW-0472">Membrane</keyword>
<evidence type="ECO:0000256" key="5">
    <source>
        <dbReference type="ARBA" id="ARBA00022832"/>
    </source>
</evidence>
<dbReference type="EMBL" id="QDEB01131307">
    <property type="protein sequence ID" value="RZB39095.1"/>
    <property type="molecule type" value="Genomic_DNA"/>
</dbReference>
<protein>
    <recommendedName>
        <fullName evidence="10">Elongation of very long chain fatty acids protein</fullName>
        <ecNumber evidence="10">2.3.1.199</ecNumber>
    </recommendedName>
    <alternativeName>
        <fullName evidence="10">Very-long-chain 3-oxoacyl-CoA synthase</fullName>
    </alternativeName>
</protein>
<evidence type="ECO:0000256" key="10">
    <source>
        <dbReference type="RuleBase" id="RU361115"/>
    </source>
</evidence>
<keyword evidence="12" id="KW-1185">Reference proteome</keyword>
<feature type="transmembrane region" description="Helical" evidence="10">
    <location>
        <begin position="21"/>
        <end position="42"/>
    </location>
</feature>
<dbReference type="Proteomes" id="UP000292052">
    <property type="component" value="Unassembled WGS sequence"/>
</dbReference>
<keyword evidence="3 10" id="KW-0808">Transferase</keyword>
<evidence type="ECO:0000256" key="8">
    <source>
        <dbReference type="ARBA" id="ARBA00023136"/>
    </source>
</evidence>
<sequence length="232" mass="28080">MFNLCLCSQGPKLMKNRKPFHLRKILIAYNLFQVIFSSWLFYEFAAAGWLTGEYSFRCQRIDYSITPRTMRMVNTVWWYFLSKFTELIETIFFIMRKKYDQVNILHVFHHGIMPFSGWIATKYYPNGHGTFPGLLNTFVHIIMYSYYLLSAFGPEIQKFLWWKKYLTSLQMIQFAIIMVHTFQLVFTDCSFPRIFVWYMGLLALTFYFLFKRFYNNAYNFRKTQKPLKVDCN</sequence>
<dbReference type="Pfam" id="PF01151">
    <property type="entry name" value="ELO"/>
    <property type="match status" value="1"/>
</dbReference>
<dbReference type="GO" id="GO:0030148">
    <property type="term" value="P:sphingolipid biosynthetic process"/>
    <property type="evidence" value="ECO:0007669"/>
    <property type="project" value="TreeGrafter"/>
</dbReference>
<keyword evidence="9 10" id="KW-0275">Fatty acid biosynthesis</keyword>
<dbReference type="GO" id="GO:0034626">
    <property type="term" value="P:fatty acid elongation, polyunsaturated fatty acid"/>
    <property type="evidence" value="ECO:0007669"/>
    <property type="project" value="TreeGrafter"/>
</dbReference>
<dbReference type="GO" id="GO:0019367">
    <property type="term" value="P:fatty acid elongation, saturated fatty acid"/>
    <property type="evidence" value="ECO:0007669"/>
    <property type="project" value="TreeGrafter"/>
</dbReference>
<accession>A0A482V7D3</accession>
<gene>
    <name evidence="11" type="ORF">BDFB_003169</name>
</gene>
<dbReference type="GO" id="GO:0042761">
    <property type="term" value="P:very long-chain fatty acid biosynthetic process"/>
    <property type="evidence" value="ECO:0007669"/>
    <property type="project" value="TreeGrafter"/>
</dbReference>
<keyword evidence="4 10" id="KW-0812">Transmembrane</keyword>
<dbReference type="GO" id="GO:0005789">
    <property type="term" value="C:endoplasmic reticulum membrane"/>
    <property type="evidence" value="ECO:0007669"/>
    <property type="project" value="TreeGrafter"/>
</dbReference>
<evidence type="ECO:0000256" key="1">
    <source>
        <dbReference type="ARBA" id="ARBA00004141"/>
    </source>
</evidence>
<dbReference type="PANTHER" id="PTHR11157:SF167">
    <property type="entry name" value="ELONGATION OF VERY LONG CHAIN FATTY ACIDS PROTEIN"/>
    <property type="match status" value="1"/>
</dbReference>
<dbReference type="GO" id="GO:0009922">
    <property type="term" value="F:fatty acid elongase activity"/>
    <property type="evidence" value="ECO:0007669"/>
    <property type="project" value="UniProtKB-EC"/>
</dbReference>
<evidence type="ECO:0000256" key="9">
    <source>
        <dbReference type="ARBA" id="ARBA00023160"/>
    </source>
</evidence>
<feature type="transmembrane region" description="Helical" evidence="10">
    <location>
        <begin position="165"/>
        <end position="185"/>
    </location>
</feature>
<keyword evidence="6 10" id="KW-1133">Transmembrane helix</keyword>
<evidence type="ECO:0000256" key="6">
    <source>
        <dbReference type="ARBA" id="ARBA00022989"/>
    </source>
</evidence>
<dbReference type="EC" id="2.3.1.199" evidence="10"/>
<evidence type="ECO:0000313" key="11">
    <source>
        <dbReference type="EMBL" id="RZB39095.1"/>
    </source>
</evidence>
<dbReference type="PANTHER" id="PTHR11157">
    <property type="entry name" value="FATTY ACID ACYL TRANSFERASE-RELATED"/>
    <property type="match status" value="1"/>
</dbReference>
<keyword evidence="7 10" id="KW-0443">Lipid metabolism</keyword>
<evidence type="ECO:0000256" key="2">
    <source>
        <dbReference type="ARBA" id="ARBA00022516"/>
    </source>
</evidence>
<feature type="non-terminal residue" evidence="11">
    <location>
        <position position="232"/>
    </location>
</feature>
<evidence type="ECO:0000313" key="12">
    <source>
        <dbReference type="Proteomes" id="UP000292052"/>
    </source>
</evidence>
<comment type="catalytic activity">
    <reaction evidence="10">
        <text>a very-long-chain acyl-CoA + malonyl-CoA + H(+) = a very-long-chain 3-oxoacyl-CoA + CO2 + CoA</text>
        <dbReference type="Rhea" id="RHEA:32727"/>
        <dbReference type="ChEBI" id="CHEBI:15378"/>
        <dbReference type="ChEBI" id="CHEBI:16526"/>
        <dbReference type="ChEBI" id="CHEBI:57287"/>
        <dbReference type="ChEBI" id="CHEBI:57384"/>
        <dbReference type="ChEBI" id="CHEBI:90725"/>
        <dbReference type="ChEBI" id="CHEBI:90736"/>
        <dbReference type="EC" id="2.3.1.199"/>
    </reaction>
</comment>
<evidence type="ECO:0000256" key="4">
    <source>
        <dbReference type="ARBA" id="ARBA00022692"/>
    </source>
</evidence>
<dbReference type="GO" id="GO:0034625">
    <property type="term" value="P:fatty acid elongation, monounsaturated fatty acid"/>
    <property type="evidence" value="ECO:0007669"/>
    <property type="project" value="TreeGrafter"/>
</dbReference>
<comment type="subcellular location">
    <subcellularLocation>
        <location evidence="1">Membrane</location>
        <topology evidence="1">Multi-pass membrane protein</topology>
    </subcellularLocation>
</comment>
<keyword evidence="5 10" id="KW-0276">Fatty acid metabolism</keyword>
<evidence type="ECO:0000256" key="3">
    <source>
        <dbReference type="ARBA" id="ARBA00022679"/>
    </source>
</evidence>
<dbReference type="STRING" id="1661398.A0A482V7D3"/>
<proteinExistence type="inferred from homology"/>
<dbReference type="OrthoDB" id="434092at2759"/>
<feature type="transmembrane region" description="Helical" evidence="10">
    <location>
        <begin position="191"/>
        <end position="210"/>
    </location>
</feature>